<dbReference type="EMBL" id="MN739577">
    <property type="protein sequence ID" value="QHT13919.1"/>
    <property type="molecule type" value="Genomic_DNA"/>
</dbReference>
<evidence type="ECO:0000313" key="1">
    <source>
        <dbReference type="EMBL" id="QHT13919.1"/>
    </source>
</evidence>
<name>A0A6C0DD90_9ZZZZ</name>
<sequence>MQTMMFIERPEDQGRMVIGYQLQRENYLRSPAGIIRIARYPGLFWIEKNMGYYGDIYMKQFIRKWKQKTYENKQRRADRLNCALIMNRLGVVDVDNIVLEFL</sequence>
<protein>
    <submittedName>
        <fullName evidence="1">Uncharacterized protein</fullName>
    </submittedName>
</protein>
<reference evidence="1" key="1">
    <citation type="journal article" date="2020" name="Nature">
        <title>Giant virus diversity and host interactions through global metagenomics.</title>
        <authorList>
            <person name="Schulz F."/>
            <person name="Roux S."/>
            <person name="Paez-Espino D."/>
            <person name="Jungbluth S."/>
            <person name="Walsh D.A."/>
            <person name="Denef V.J."/>
            <person name="McMahon K.D."/>
            <person name="Konstantinidis K.T."/>
            <person name="Eloe-Fadrosh E.A."/>
            <person name="Kyrpides N.C."/>
            <person name="Woyke T."/>
        </authorList>
    </citation>
    <scope>NUCLEOTIDE SEQUENCE</scope>
    <source>
        <strain evidence="1">GVMAG-M-3300023174-134</strain>
    </source>
</reference>
<organism evidence="1">
    <name type="scientific">viral metagenome</name>
    <dbReference type="NCBI Taxonomy" id="1070528"/>
    <lineage>
        <taxon>unclassified sequences</taxon>
        <taxon>metagenomes</taxon>
        <taxon>organismal metagenomes</taxon>
    </lineage>
</organism>
<accession>A0A6C0DD90</accession>
<dbReference type="AlphaFoldDB" id="A0A6C0DD90"/>
<proteinExistence type="predicted"/>